<evidence type="ECO:0000313" key="22">
    <source>
        <dbReference type="Proteomes" id="UP000242638"/>
    </source>
</evidence>
<evidence type="ECO:0000256" key="14">
    <source>
        <dbReference type="ARBA" id="ARBA00023038"/>
    </source>
</evidence>
<dbReference type="GO" id="GO:0003779">
    <property type="term" value="F:actin binding"/>
    <property type="evidence" value="ECO:0007669"/>
    <property type="project" value="UniProtKB-KW"/>
</dbReference>
<evidence type="ECO:0000256" key="17">
    <source>
        <dbReference type="ARBA" id="ARBA00049522"/>
    </source>
</evidence>
<dbReference type="PROSITE" id="PS50021">
    <property type="entry name" value="CH"/>
    <property type="match status" value="1"/>
</dbReference>
<reference evidence="21" key="2">
    <citation type="submission" date="2025-08" db="UniProtKB">
        <authorList>
            <consortium name="Ensembl"/>
        </authorList>
    </citation>
    <scope>IDENTIFICATION</scope>
    <source>
        <strain evidence="21">Guanapo</strain>
    </source>
</reference>
<evidence type="ECO:0000256" key="1">
    <source>
        <dbReference type="ARBA" id="ARBA00001974"/>
    </source>
</evidence>
<keyword evidence="22" id="KW-1185">Reference proteome</keyword>
<dbReference type="InterPro" id="IPR036188">
    <property type="entry name" value="FAD/NAD-bd_sf"/>
</dbReference>
<keyword evidence="11" id="KW-0521">NADP</keyword>
<evidence type="ECO:0000256" key="11">
    <source>
        <dbReference type="ARBA" id="ARBA00022857"/>
    </source>
</evidence>
<keyword evidence="6" id="KW-0963">Cytoplasm</keyword>
<dbReference type="InterPro" id="IPR001715">
    <property type="entry name" value="CH_dom"/>
</dbReference>
<comment type="cofactor">
    <cofactor evidence="1">
        <name>FAD</name>
        <dbReference type="ChEBI" id="CHEBI:57692"/>
    </cofactor>
</comment>
<keyword evidence="14 18" id="KW-0440">LIM domain</keyword>
<keyword evidence="16" id="KW-0539">Nucleus</keyword>
<comment type="similarity">
    <text evidence="4">Belongs to the Mical family.</text>
</comment>
<dbReference type="SMART" id="SM00132">
    <property type="entry name" value="LIM"/>
    <property type="match status" value="1"/>
</dbReference>
<reference evidence="22" key="1">
    <citation type="submission" date="2013-11" db="EMBL/GenBank/DDBJ databases">
        <title>The genomic landscape of the Guanapo guppy.</title>
        <authorList>
            <person name="Kuenstner A."/>
            <person name="Dreyer C."/>
        </authorList>
    </citation>
    <scope>NUCLEOTIDE SEQUENCE</scope>
    <source>
        <strain evidence="22">Guanapo</strain>
    </source>
</reference>
<dbReference type="Pfam" id="PF00412">
    <property type="entry name" value="LIM"/>
    <property type="match status" value="1"/>
</dbReference>
<dbReference type="GO" id="GO:0046872">
    <property type="term" value="F:metal ion binding"/>
    <property type="evidence" value="ECO:0007669"/>
    <property type="project" value="UniProtKB-KW"/>
</dbReference>
<evidence type="ECO:0000256" key="2">
    <source>
        <dbReference type="ARBA" id="ARBA00004123"/>
    </source>
</evidence>
<dbReference type="Gene3D" id="1.10.418.10">
    <property type="entry name" value="Calponin-like domain"/>
    <property type="match status" value="1"/>
</dbReference>
<dbReference type="SMART" id="SM00033">
    <property type="entry name" value="CH"/>
    <property type="match status" value="1"/>
</dbReference>
<evidence type="ECO:0000256" key="12">
    <source>
        <dbReference type="ARBA" id="ARBA00023002"/>
    </source>
</evidence>
<dbReference type="GeneTree" id="ENSGT00940000158780"/>
<evidence type="ECO:0000256" key="4">
    <source>
        <dbReference type="ARBA" id="ARBA00008223"/>
    </source>
</evidence>
<accession>A0A3P9QJ37</accession>
<dbReference type="Bgee" id="ENSPREG00000023141">
    <property type="expression patterns" value="Expressed in caudal fin and 1 other cell type or tissue"/>
</dbReference>
<keyword evidence="15" id="KW-0009">Actin-binding</keyword>
<dbReference type="InterPro" id="IPR036872">
    <property type="entry name" value="CH_dom_sf"/>
</dbReference>
<dbReference type="InterPro" id="IPR002938">
    <property type="entry name" value="FAD-bd"/>
</dbReference>
<name>A0A3P9QJ37_POERE</name>
<dbReference type="FunFam" id="3.50.50.60:FF:000004">
    <property type="entry name" value="protein-methionine sulfoxide oxidase MICAL2 isoform X1"/>
    <property type="match status" value="1"/>
</dbReference>
<evidence type="ECO:0000256" key="5">
    <source>
        <dbReference type="ARBA" id="ARBA00012709"/>
    </source>
</evidence>
<evidence type="ECO:0000256" key="3">
    <source>
        <dbReference type="ARBA" id="ARBA00004496"/>
    </source>
</evidence>
<dbReference type="PROSITE" id="PS50023">
    <property type="entry name" value="LIM_DOMAIN_2"/>
    <property type="match status" value="1"/>
</dbReference>
<dbReference type="STRING" id="8081.ENSPREP00000034162"/>
<comment type="subcellular location">
    <subcellularLocation>
        <location evidence="3">Cytoplasm</location>
    </subcellularLocation>
    <subcellularLocation>
        <location evidence="2">Nucleus</location>
    </subcellularLocation>
</comment>
<dbReference type="GO" id="GO:0005737">
    <property type="term" value="C:cytoplasm"/>
    <property type="evidence" value="ECO:0007669"/>
    <property type="project" value="UniProtKB-SubCell"/>
</dbReference>
<evidence type="ECO:0000256" key="18">
    <source>
        <dbReference type="PROSITE-ProRule" id="PRU00125"/>
    </source>
</evidence>
<evidence type="ECO:0000256" key="15">
    <source>
        <dbReference type="ARBA" id="ARBA00023203"/>
    </source>
</evidence>
<sequence length="890" mass="100406">MGKMEEESDNVGKLFENFIQASTCKGTLQAFNVLCRRLDLDPANHNTFYSSLKAKVTSWKAKALWSKLDKRISHKEYKKGQACVGTKCLIIGGGPCGLRTAIELALMGAKVVVIEKRDSFSRHNVLHLWPYTIHDLRGLGAKKFYGKFCAGAIDHISIQQLQLILLKVALIVAVEFHINVEFIKLLEPPEDQQNEAIGWRAAIRPADHPVADFEFDVVVGADGRRNTLEGFKRKEFRGKLAIAITANFINRNTTAEAKVEEISGVAFIFNQKFFLDLKEETGIDLENIVYYKDSTHYFVMTAKKQSLLDKKVVINDYMDTQMLLSSENVNQEALLSYAREAADFGTNYQLPTLDYAMNHCGQPDVAMFDFTSMHASENAALVRERYGHQLLVALVGDSLLEPFWPMGTGCARGFLAAFDTAWMVKSWAEGRTVLEVLAERESIYRLLPQTTPENIAKNFDQYTIDPSTRYPNLNSSCVRPHQVRHLYVTGELNSCSLERAATIRRPVNLYRRESEIRPSRLLSWCQKQTEGYRNVSITDLTSSWRSGIALCALIHRFKPQLIDFDSLNEEDHAANLQQAFDISDREFGIRPFTSALDLSAGEELDKTRMIAYLSKFYELFRGTPLPSSGTCARALCYFTVFLRFCSALLQATNMRSNGSSVQHEREPKENKVRSMASQLQAKFENKSSYTFQKGSSIRRTFSQSADKCYSCSKRVYMVERVCAEGVYFHRECFRCSTCNCSLPQGAHAFNSEEGTCLCAFFSSQDRIAAEGEGSQSSSSAELESPPSAGTCTSFIKKKLNWSLSVTRAVCNAPWYLSRRARIAAQALAGHLRDNAHDYTLLYELLSMSLPLLFVLQEVLLQMHTETVPDEPSALQPTLLWLQEQIGHRLI</sequence>
<protein>
    <recommendedName>
        <fullName evidence="5">F-actin monooxygenase</fullName>
        <ecNumber evidence="5">1.14.13.225</ecNumber>
    </recommendedName>
</protein>
<dbReference type="GO" id="GO:0005634">
    <property type="term" value="C:nucleus"/>
    <property type="evidence" value="ECO:0007669"/>
    <property type="project" value="UniProtKB-SubCell"/>
</dbReference>
<comment type="catalytic activity">
    <reaction evidence="17">
        <text>L-methionyl-[F-actin] + NADPH + O2 + H(+) = L-methionyl-(R)-S-oxide-[F-actin] + NADP(+) + H2O</text>
        <dbReference type="Rhea" id="RHEA:51308"/>
        <dbReference type="Rhea" id="RHEA-COMP:12953"/>
        <dbReference type="Rhea" id="RHEA-COMP:12956"/>
        <dbReference type="ChEBI" id="CHEBI:15377"/>
        <dbReference type="ChEBI" id="CHEBI:15378"/>
        <dbReference type="ChEBI" id="CHEBI:15379"/>
        <dbReference type="ChEBI" id="CHEBI:16044"/>
        <dbReference type="ChEBI" id="CHEBI:45764"/>
        <dbReference type="ChEBI" id="CHEBI:57783"/>
        <dbReference type="ChEBI" id="CHEBI:58349"/>
        <dbReference type="EC" id="1.14.13.225"/>
    </reaction>
</comment>
<evidence type="ECO:0000256" key="7">
    <source>
        <dbReference type="ARBA" id="ARBA00022630"/>
    </source>
</evidence>
<dbReference type="SUPFAM" id="SSF51905">
    <property type="entry name" value="FAD/NAD(P)-binding domain"/>
    <property type="match status" value="1"/>
</dbReference>
<dbReference type="PROSITE" id="PS00478">
    <property type="entry name" value="LIM_DOMAIN_1"/>
    <property type="match status" value="1"/>
</dbReference>
<dbReference type="InterPro" id="IPR057494">
    <property type="entry name" value="Rossman_Mical"/>
</dbReference>
<dbReference type="Gene3D" id="3.50.50.60">
    <property type="entry name" value="FAD/NAD(P)-binding domain"/>
    <property type="match status" value="1"/>
</dbReference>
<dbReference type="PANTHER" id="PTHR23167">
    <property type="entry name" value="CALPONIN HOMOLOGY DOMAIN-CONTAINING PROTEIN DDB_G0272472-RELATED"/>
    <property type="match status" value="1"/>
</dbReference>
<dbReference type="GO" id="GO:0071949">
    <property type="term" value="F:FAD binding"/>
    <property type="evidence" value="ECO:0007669"/>
    <property type="project" value="InterPro"/>
</dbReference>
<keyword evidence="9" id="KW-0274">FAD</keyword>
<evidence type="ECO:0000256" key="13">
    <source>
        <dbReference type="ARBA" id="ARBA00023033"/>
    </source>
</evidence>
<keyword evidence="13" id="KW-0503">Monooxygenase</keyword>
<keyword evidence="8 18" id="KW-0479">Metal-binding</keyword>
<evidence type="ECO:0000256" key="10">
    <source>
        <dbReference type="ARBA" id="ARBA00022833"/>
    </source>
</evidence>
<evidence type="ECO:0000259" key="20">
    <source>
        <dbReference type="PROSITE" id="PS50023"/>
    </source>
</evidence>
<dbReference type="GO" id="GO:0120501">
    <property type="term" value="F:F-actin monooxygenase activity"/>
    <property type="evidence" value="ECO:0007669"/>
    <property type="project" value="UniProtKB-EC"/>
</dbReference>
<evidence type="ECO:0000259" key="19">
    <source>
        <dbReference type="PROSITE" id="PS50021"/>
    </source>
</evidence>
<dbReference type="Proteomes" id="UP000242638">
    <property type="component" value="Unassembled WGS sequence"/>
</dbReference>
<dbReference type="PANTHER" id="PTHR23167:SF39">
    <property type="entry name" value="[F-ACTIN]-MONOOXYGENASE MICAL2"/>
    <property type="match status" value="1"/>
</dbReference>
<reference evidence="21" key="3">
    <citation type="submission" date="2025-09" db="UniProtKB">
        <authorList>
            <consortium name="Ensembl"/>
        </authorList>
    </citation>
    <scope>IDENTIFICATION</scope>
    <source>
        <strain evidence="21">Guanapo</strain>
    </source>
</reference>
<evidence type="ECO:0000256" key="8">
    <source>
        <dbReference type="ARBA" id="ARBA00022723"/>
    </source>
</evidence>
<evidence type="ECO:0000313" key="21">
    <source>
        <dbReference type="Ensembl" id="ENSPREP00000034162.1"/>
    </source>
</evidence>
<keyword evidence="7" id="KW-0285">Flavoprotein</keyword>
<dbReference type="InterPro" id="IPR050540">
    <property type="entry name" value="F-actin_Monoox_Mical"/>
</dbReference>
<dbReference type="SUPFAM" id="SSF57716">
    <property type="entry name" value="Glucocorticoid receptor-like (DNA-binding domain)"/>
    <property type="match status" value="1"/>
</dbReference>
<dbReference type="Ensembl" id="ENSPRET00000034543.1">
    <property type="protein sequence ID" value="ENSPREP00000034162.1"/>
    <property type="gene ID" value="ENSPREG00000023141.1"/>
</dbReference>
<dbReference type="Pfam" id="PF01494">
    <property type="entry name" value="FAD_binding_3"/>
    <property type="match status" value="1"/>
</dbReference>
<evidence type="ECO:0000256" key="6">
    <source>
        <dbReference type="ARBA" id="ARBA00022490"/>
    </source>
</evidence>
<dbReference type="Gene3D" id="2.10.110.10">
    <property type="entry name" value="Cysteine Rich Protein"/>
    <property type="match status" value="1"/>
</dbReference>
<dbReference type="OMA" id="HIAHRLI"/>
<dbReference type="InterPro" id="IPR001781">
    <property type="entry name" value="Znf_LIM"/>
</dbReference>
<dbReference type="AlphaFoldDB" id="A0A3P9QJ37"/>
<feature type="domain" description="LIM zinc-binding" evidence="20">
    <location>
        <begin position="706"/>
        <end position="770"/>
    </location>
</feature>
<proteinExistence type="inferred from homology"/>
<feature type="domain" description="Calponin-homology (CH)" evidence="19">
    <location>
        <begin position="515"/>
        <end position="618"/>
    </location>
</feature>
<evidence type="ECO:0000256" key="9">
    <source>
        <dbReference type="ARBA" id="ARBA00022827"/>
    </source>
</evidence>
<dbReference type="SUPFAM" id="SSF47576">
    <property type="entry name" value="Calponin-homology domain, CH-domain"/>
    <property type="match status" value="1"/>
</dbReference>
<evidence type="ECO:0000256" key="16">
    <source>
        <dbReference type="ARBA" id="ARBA00023242"/>
    </source>
</evidence>
<dbReference type="PRINTS" id="PR00420">
    <property type="entry name" value="RNGMNOXGNASE"/>
</dbReference>
<keyword evidence="12" id="KW-0560">Oxidoreductase</keyword>
<keyword evidence="10 18" id="KW-0862">Zinc</keyword>
<organism evidence="21 22">
    <name type="scientific">Poecilia reticulata</name>
    <name type="common">Guppy</name>
    <name type="synonym">Acanthophacelus reticulatus</name>
    <dbReference type="NCBI Taxonomy" id="8081"/>
    <lineage>
        <taxon>Eukaryota</taxon>
        <taxon>Metazoa</taxon>
        <taxon>Chordata</taxon>
        <taxon>Craniata</taxon>
        <taxon>Vertebrata</taxon>
        <taxon>Euteleostomi</taxon>
        <taxon>Actinopterygii</taxon>
        <taxon>Neopterygii</taxon>
        <taxon>Teleostei</taxon>
        <taxon>Neoteleostei</taxon>
        <taxon>Acanthomorphata</taxon>
        <taxon>Ovalentaria</taxon>
        <taxon>Atherinomorphae</taxon>
        <taxon>Cyprinodontiformes</taxon>
        <taxon>Poeciliidae</taxon>
        <taxon>Poeciliinae</taxon>
        <taxon>Poecilia</taxon>
    </lineage>
</organism>
<dbReference type="Pfam" id="PF25413">
    <property type="entry name" value="Rossman_Mical"/>
    <property type="match status" value="1"/>
</dbReference>
<dbReference type="Pfam" id="PF00307">
    <property type="entry name" value="CH"/>
    <property type="match status" value="1"/>
</dbReference>
<dbReference type="EC" id="1.14.13.225" evidence="5"/>